<dbReference type="WBParaSite" id="GPLIN_000344800">
    <property type="protein sequence ID" value="GPLIN_000344800"/>
    <property type="gene ID" value="GPLIN_000344800"/>
</dbReference>
<keyword evidence="2" id="KW-1133">Transmembrane helix</keyword>
<dbReference type="GO" id="GO:0005615">
    <property type="term" value="C:extracellular space"/>
    <property type="evidence" value="ECO:0007669"/>
    <property type="project" value="TreeGrafter"/>
</dbReference>
<evidence type="ECO:0000256" key="2">
    <source>
        <dbReference type="SAM" id="Phobius"/>
    </source>
</evidence>
<sequence length="341" mass="38084">MSSTNVNDNNNAASIDGETRLRLVDPIDRYSAFIVRGLIIGTGALGLALFMRNSRLFTVFHHVKQIPSDYLQKGLTLKGIVRDVEANGILKVEHRPSIRLPKIFGPKRPSVSTNLNLRLAGLEVSPVGAEYLQKDLNLQGRLVKFAVIKIAEGEPDIADAEITAKKAIRRINLNIELVRKGFARMRTVDDHWHRESLQFNAAYSRLITRLLTCEKVAEQRGLGLWERATWVERVQSYPSTAVQIFKHSVPSKLAVGLGFELFRDFCVTVYFVAENLYFISLELFKYCAFGYRKVAAGVDKVTLAYASAKRHLVQIGSKIGGGGRQASEGRRIAAAGEEQRK</sequence>
<dbReference type="InterPro" id="IPR035437">
    <property type="entry name" value="SNase_OB-fold_sf"/>
</dbReference>
<dbReference type="SUPFAM" id="SSF50199">
    <property type="entry name" value="Staphylococcal nuclease"/>
    <property type="match status" value="1"/>
</dbReference>
<feature type="region of interest" description="Disordered" evidence="1">
    <location>
        <begin position="320"/>
        <end position="341"/>
    </location>
</feature>
<keyword evidence="3" id="KW-1185">Reference proteome</keyword>
<dbReference type="AlphaFoldDB" id="A0A183BS62"/>
<accession>A0A183BS62</accession>
<feature type="transmembrane region" description="Helical" evidence="2">
    <location>
        <begin position="30"/>
        <end position="50"/>
    </location>
</feature>
<keyword evidence="2" id="KW-0472">Membrane</keyword>
<feature type="compositionally biased region" description="Basic and acidic residues" evidence="1">
    <location>
        <begin position="327"/>
        <end position="341"/>
    </location>
</feature>
<evidence type="ECO:0000313" key="3">
    <source>
        <dbReference type="Proteomes" id="UP000050741"/>
    </source>
</evidence>
<reference evidence="3" key="1">
    <citation type="submission" date="2014-05" db="EMBL/GenBank/DDBJ databases">
        <title>The genome and life-stage specific transcriptomes of Globodera pallida elucidate key aspects of plant parasitism by a cyst nematode.</title>
        <authorList>
            <person name="Cotton J.A."/>
            <person name="Lilley C.J."/>
            <person name="Jones L.M."/>
            <person name="Kikuchi T."/>
            <person name="Reid A.J."/>
            <person name="Thorpe P."/>
            <person name="Tsai I.J."/>
            <person name="Beasley H."/>
            <person name="Blok V."/>
            <person name="Cock P.J.A."/>
            <person name="Van den Akker S.E."/>
            <person name="Holroyd N."/>
            <person name="Hunt M."/>
            <person name="Mantelin S."/>
            <person name="Naghra H."/>
            <person name="Pain A."/>
            <person name="Palomares-Rius J.E."/>
            <person name="Zarowiecki M."/>
            <person name="Berriman M."/>
            <person name="Jones J.T."/>
            <person name="Urwin P.E."/>
        </authorList>
    </citation>
    <scope>NUCLEOTIDE SEQUENCE [LARGE SCALE GENOMIC DNA]</scope>
    <source>
        <strain evidence="3">Lindley</strain>
    </source>
</reference>
<organism evidence="3 4">
    <name type="scientific">Globodera pallida</name>
    <name type="common">Potato cyst nematode worm</name>
    <name type="synonym">Heterodera pallida</name>
    <dbReference type="NCBI Taxonomy" id="36090"/>
    <lineage>
        <taxon>Eukaryota</taxon>
        <taxon>Metazoa</taxon>
        <taxon>Ecdysozoa</taxon>
        <taxon>Nematoda</taxon>
        <taxon>Chromadorea</taxon>
        <taxon>Rhabditida</taxon>
        <taxon>Tylenchina</taxon>
        <taxon>Tylenchomorpha</taxon>
        <taxon>Tylenchoidea</taxon>
        <taxon>Heteroderidae</taxon>
        <taxon>Heteroderinae</taxon>
        <taxon>Globodera</taxon>
    </lineage>
</organism>
<dbReference type="PANTHER" id="PTHR28434">
    <property type="entry name" value="PROTEIN C3ORF33"/>
    <property type="match status" value="1"/>
</dbReference>
<dbReference type="InterPro" id="IPR042421">
    <property type="entry name" value="C3orf33-like"/>
</dbReference>
<keyword evidence="2" id="KW-0812">Transmembrane</keyword>
<dbReference type="PANTHER" id="PTHR28434:SF1">
    <property type="entry name" value="PROTEIN C3ORF33"/>
    <property type="match status" value="1"/>
</dbReference>
<dbReference type="Proteomes" id="UP000050741">
    <property type="component" value="Unassembled WGS sequence"/>
</dbReference>
<protein>
    <submittedName>
        <fullName evidence="4">MlaD domain-containing protein</fullName>
    </submittedName>
</protein>
<proteinExistence type="predicted"/>
<evidence type="ECO:0000313" key="4">
    <source>
        <dbReference type="WBParaSite" id="GPLIN_000344800"/>
    </source>
</evidence>
<dbReference type="Gene3D" id="2.40.50.90">
    <property type="match status" value="1"/>
</dbReference>
<evidence type="ECO:0000256" key="1">
    <source>
        <dbReference type="SAM" id="MobiDB-lite"/>
    </source>
</evidence>
<reference evidence="4" key="2">
    <citation type="submission" date="2016-06" db="UniProtKB">
        <authorList>
            <consortium name="WormBaseParasite"/>
        </authorList>
    </citation>
    <scope>IDENTIFICATION</scope>
</reference>
<name>A0A183BS62_GLOPA</name>